<reference evidence="2 3" key="1">
    <citation type="journal article" date="2012" name="Genet. Mol. Biol.">
        <title>Analysis of 16S rRNA and mxaF genes revealing insights into Methylobacterium niche-specific plant association.</title>
        <authorList>
            <person name="Dourado M.N."/>
            <person name="Andreote F.D."/>
            <person name="Dini-Andreote F."/>
            <person name="Conti R."/>
            <person name="Araujo J.M."/>
            <person name="Araujo W.L."/>
        </authorList>
    </citation>
    <scope>NUCLEOTIDE SEQUENCE [LARGE SCALE GENOMIC DNA]</scope>
    <source>
        <strain evidence="2 3">SR1.6/4</strain>
    </source>
</reference>
<evidence type="ECO:0000313" key="3">
    <source>
        <dbReference type="Proteomes" id="UP001349262"/>
    </source>
</evidence>
<comment type="caution">
    <text evidence="2">The sequence shown here is derived from an EMBL/GenBank/DDBJ whole genome shotgun (WGS) entry which is preliminary data.</text>
</comment>
<gene>
    <name evidence="2" type="ORF">MRSR164_03670</name>
</gene>
<name>A0ABU7T5Y3_9HYPH</name>
<keyword evidence="1" id="KW-1133">Transmembrane helix</keyword>
<dbReference type="Proteomes" id="UP001349262">
    <property type="component" value="Unassembled WGS sequence"/>
</dbReference>
<evidence type="ECO:0000313" key="2">
    <source>
        <dbReference type="EMBL" id="MEE7455936.1"/>
    </source>
</evidence>
<evidence type="ECO:0000256" key="1">
    <source>
        <dbReference type="SAM" id="Phobius"/>
    </source>
</evidence>
<dbReference type="EMBL" id="MLBY01000002">
    <property type="protein sequence ID" value="MEE7455936.1"/>
    <property type="molecule type" value="Genomic_DNA"/>
</dbReference>
<keyword evidence="1" id="KW-0472">Membrane</keyword>
<protein>
    <submittedName>
        <fullName evidence="2">Uncharacterized protein</fullName>
    </submittedName>
</protein>
<organism evidence="2 3">
    <name type="scientific">Methylobacterium radiotolerans</name>
    <dbReference type="NCBI Taxonomy" id="31998"/>
    <lineage>
        <taxon>Bacteria</taxon>
        <taxon>Pseudomonadati</taxon>
        <taxon>Pseudomonadota</taxon>
        <taxon>Alphaproteobacteria</taxon>
        <taxon>Hyphomicrobiales</taxon>
        <taxon>Methylobacteriaceae</taxon>
        <taxon>Methylobacterium</taxon>
    </lineage>
</organism>
<sequence>MAQGDPAALKRSIYNILWNKVPEDARQRIAKAICEDWNYCENRSDLADLQSIVYIITSIVSATYIPVCVWVFVVQYKMLDELCGCTDRSMPLNFKKWLQNGGRKVTKKR</sequence>
<accession>A0ABU7T5Y3</accession>
<feature type="transmembrane region" description="Helical" evidence="1">
    <location>
        <begin position="52"/>
        <end position="73"/>
    </location>
</feature>
<keyword evidence="1" id="KW-0812">Transmembrane</keyword>
<keyword evidence="3" id="KW-1185">Reference proteome</keyword>
<proteinExistence type="predicted"/>